<comment type="function">
    <text evidence="10">F(1)F(0) ATP synthase produces ATP from ADP in the presence of a proton or sodium gradient. F-type ATPases consist of two structural domains, F(1) containing the extramembraneous catalytic core and F(0) containing the membrane proton channel, linked together by a central stalk and a peripheral stalk. During catalysis, ATP synthesis in the catalytic domain of F(1) is coupled via a rotary mechanism of the central stalk subunits to proton translocation.</text>
</comment>
<keyword evidence="6" id="KW-0375">Hydrogen ion transport</keyword>
<gene>
    <name evidence="13" type="ORF">METZ01_LOCUS507498</name>
</gene>
<dbReference type="GO" id="GO:0046961">
    <property type="term" value="F:proton-transporting ATPase activity, rotational mechanism"/>
    <property type="evidence" value="ECO:0007669"/>
    <property type="project" value="TreeGrafter"/>
</dbReference>
<accession>A0A383EDE9</accession>
<protein>
    <submittedName>
        <fullName evidence="13">Uncharacterized protein</fullName>
    </submittedName>
</protein>
<dbReference type="GO" id="GO:0015986">
    <property type="term" value="P:proton motive force-driven ATP synthesis"/>
    <property type="evidence" value="ECO:0007669"/>
    <property type="project" value="InterPro"/>
</dbReference>
<dbReference type="InterPro" id="IPR002146">
    <property type="entry name" value="ATP_synth_b/b'su_bac/chlpt"/>
</dbReference>
<dbReference type="CDD" id="cd06503">
    <property type="entry name" value="ATP-synt_Fo_b"/>
    <property type="match status" value="1"/>
</dbReference>
<dbReference type="GO" id="GO:0045259">
    <property type="term" value="C:proton-transporting ATP synthase complex"/>
    <property type="evidence" value="ECO:0007669"/>
    <property type="project" value="UniProtKB-KW"/>
</dbReference>
<evidence type="ECO:0000256" key="5">
    <source>
        <dbReference type="ARBA" id="ARBA00022692"/>
    </source>
</evidence>
<evidence type="ECO:0000256" key="4">
    <source>
        <dbReference type="ARBA" id="ARBA00022547"/>
    </source>
</evidence>
<evidence type="ECO:0000313" key="13">
    <source>
        <dbReference type="EMBL" id="SVE54644.1"/>
    </source>
</evidence>
<feature type="transmembrane region" description="Helical" evidence="12">
    <location>
        <begin position="12"/>
        <end position="33"/>
    </location>
</feature>
<feature type="non-terminal residue" evidence="13">
    <location>
        <position position="80"/>
    </location>
</feature>
<keyword evidence="5 12" id="KW-0812">Transmembrane</keyword>
<evidence type="ECO:0000256" key="11">
    <source>
        <dbReference type="SAM" id="MobiDB-lite"/>
    </source>
</evidence>
<evidence type="ECO:0000256" key="10">
    <source>
        <dbReference type="ARBA" id="ARBA00025198"/>
    </source>
</evidence>
<dbReference type="PANTHER" id="PTHR33445:SF2">
    <property type="entry name" value="ATP SYNTHASE SUBUNIT B', CHLOROPLASTIC"/>
    <property type="match status" value="1"/>
</dbReference>
<evidence type="ECO:0000256" key="8">
    <source>
        <dbReference type="ARBA" id="ARBA00023065"/>
    </source>
</evidence>
<evidence type="ECO:0000256" key="2">
    <source>
        <dbReference type="ARBA" id="ARBA00005513"/>
    </source>
</evidence>
<dbReference type="InterPro" id="IPR050059">
    <property type="entry name" value="ATP_synthase_B_chain"/>
</dbReference>
<evidence type="ECO:0000256" key="12">
    <source>
        <dbReference type="SAM" id="Phobius"/>
    </source>
</evidence>
<feature type="region of interest" description="Disordered" evidence="11">
    <location>
        <begin position="58"/>
        <end position="80"/>
    </location>
</feature>
<evidence type="ECO:0000256" key="9">
    <source>
        <dbReference type="ARBA" id="ARBA00023136"/>
    </source>
</evidence>
<dbReference type="AlphaFoldDB" id="A0A383EDE9"/>
<evidence type="ECO:0000256" key="3">
    <source>
        <dbReference type="ARBA" id="ARBA00022448"/>
    </source>
</evidence>
<dbReference type="Pfam" id="PF00430">
    <property type="entry name" value="ATP-synt_B"/>
    <property type="match status" value="1"/>
</dbReference>
<name>A0A383EDE9_9ZZZZ</name>
<sequence length="80" mass="9076">MEALGNLGINLSYLVVQILNFFIVMLIMSFWAYKPMLKVLDERRDKIAKSLEDAREAEEARASAQSEAEKIIAEAQSERA</sequence>
<evidence type="ECO:0000256" key="7">
    <source>
        <dbReference type="ARBA" id="ARBA00022989"/>
    </source>
</evidence>
<keyword evidence="3" id="KW-0813">Transport</keyword>
<reference evidence="13" key="1">
    <citation type="submission" date="2018-05" db="EMBL/GenBank/DDBJ databases">
        <authorList>
            <person name="Lanie J.A."/>
            <person name="Ng W.-L."/>
            <person name="Kazmierczak K.M."/>
            <person name="Andrzejewski T.M."/>
            <person name="Davidsen T.M."/>
            <person name="Wayne K.J."/>
            <person name="Tettelin H."/>
            <person name="Glass J.I."/>
            <person name="Rusch D."/>
            <person name="Podicherti R."/>
            <person name="Tsui H.-C.T."/>
            <person name="Winkler M.E."/>
        </authorList>
    </citation>
    <scope>NUCLEOTIDE SEQUENCE</scope>
</reference>
<dbReference type="EMBL" id="UINC01224852">
    <property type="protein sequence ID" value="SVE54644.1"/>
    <property type="molecule type" value="Genomic_DNA"/>
</dbReference>
<comment type="subcellular location">
    <subcellularLocation>
        <location evidence="1">Membrane</location>
        <topology evidence="1">Single-pass membrane protein</topology>
    </subcellularLocation>
</comment>
<keyword evidence="7 12" id="KW-1133">Transmembrane helix</keyword>
<keyword evidence="9 12" id="KW-0472">Membrane</keyword>
<organism evidence="13">
    <name type="scientific">marine metagenome</name>
    <dbReference type="NCBI Taxonomy" id="408172"/>
    <lineage>
        <taxon>unclassified sequences</taxon>
        <taxon>metagenomes</taxon>
        <taxon>ecological metagenomes</taxon>
    </lineage>
</organism>
<evidence type="ECO:0000256" key="1">
    <source>
        <dbReference type="ARBA" id="ARBA00004167"/>
    </source>
</evidence>
<keyword evidence="4" id="KW-0138">CF(0)</keyword>
<dbReference type="PANTHER" id="PTHR33445">
    <property type="entry name" value="ATP SYNTHASE SUBUNIT B', CHLOROPLASTIC"/>
    <property type="match status" value="1"/>
</dbReference>
<proteinExistence type="inferred from homology"/>
<evidence type="ECO:0000256" key="6">
    <source>
        <dbReference type="ARBA" id="ARBA00022781"/>
    </source>
</evidence>
<comment type="similarity">
    <text evidence="2">Belongs to the ATPase B chain family.</text>
</comment>
<keyword evidence="8" id="KW-0406">Ion transport</keyword>